<keyword evidence="2" id="KW-1185">Reference proteome</keyword>
<name>A0A1X2H644_SYNRA</name>
<dbReference type="AlphaFoldDB" id="A0A1X2H644"/>
<sequence length="245" mass="27535">MATMLRTQLLRQMCGVLIAPLHASYRNVQAIQYSNNRKLTSNGEEGVLLFDFKNLVSSLQEATQVLVKAFDNDAIVAIKRQRCDQYDLFRIEVLFASKVARHAALLRGVTYKGMSVKPKPLAPSHRGYLVVDISDLPTERSTAADAHIRQGILPSLARLPNFKLVDVILNRTQGIYNGTARIVLSIKITGSLAATAQDIRFTYRESENQIEFDKLYVCCAFCSRCKKLDDHEADDCTRFPPIQRA</sequence>
<dbReference type="InParanoid" id="A0A1X2H644"/>
<proteinExistence type="predicted"/>
<dbReference type="Proteomes" id="UP000242180">
    <property type="component" value="Unassembled WGS sequence"/>
</dbReference>
<reference evidence="1 2" key="1">
    <citation type="submission" date="2016-07" db="EMBL/GenBank/DDBJ databases">
        <title>Pervasive Adenine N6-methylation of Active Genes in Fungi.</title>
        <authorList>
            <consortium name="DOE Joint Genome Institute"/>
            <person name="Mondo S.J."/>
            <person name="Dannebaum R.O."/>
            <person name="Kuo R.C."/>
            <person name="Labutti K."/>
            <person name="Haridas S."/>
            <person name="Kuo A."/>
            <person name="Salamov A."/>
            <person name="Ahrendt S.R."/>
            <person name="Lipzen A."/>
            <person name="Sullivan W."/>
            <person name="Andreopoulos W.B."/>
            <person name="Clum A."/>
            <person name="Lindquist E."/>
            <person name="Daum C."/>
            <person name="Ramamoorthy G.K."/>
            <person name="Gryganskyi A."/>
            <person name="Culley D."/>
            <person name="Magnuson J.K."/>
            <person name="James T.Y."/>
            <person name="O'Malley M.A."/>
            <person name="Stajich J.E."/>
            <person name="Spatafora J.W."/>
            <person name="Visel A."/>
            <person name="Grigoriev I.V."/>
        </authorList>
    </citation>
    <scope>NUCLEOTIDE SEQUENCE [LARGE SCALE GENOMIC DNA]</scope>
    <source>
        <strain evidence="1 2">NRRL 2496</strain>
    </source>
</reference>
<evidence type="ECO:0000313" key="2">
    <source>
        <dbReference type="Proteomes" id="UP000242180"/>
    </source>
</evidence>
<gene>
    <name evidence="1" type="ORF">BCR43DRAFT_507815</name>
</gene>
<accession>A0A1X2H644</accession>
<comment type="caution">
    <text evidence="1">The sequence shown here is derived from an EMBL/GenBank/DDBJ whole genome shotgun (WGS) entry which is preliminary data.</text>
</comment>
<evidence type="ECO:0000313" key="1">
    <source>
        <dbReference type="EMBL" id="ORY93430.1"/>
    </source>
</evidence>
<protein>
    <submittedName>
        <fullName evidence="1">Uncharacterized protein</fullName>
    </submittedName>
</protein>
<organism evidence="1 2">
    <name type="scientific">Syncephalastrum racemosum</name>
    <name type="common">Filamentous fungus</name>
    <dbReference type="NCBI Taxonomy" id="13706"/>
    <lineage>
        <taxon>Eukaryota</taxon>
        <taxon>Fungi</taxon>
        <taxon>Fungi incertae sedis</taxon>
        <taxon>Mucoromycota</taxon>
        <taxon>Mucoromycotina</taxon>
        <taxon>Mucoromycetes</taxon>
        <taxon>Mucorales</taxon>
        <taxon>Syncephalastraceae</taxon>
        <taxon>Syncephalastrum</taxon>
    </lineage>
</organism>
<dbReference type="EMBL" id="MCGN01000009">
    <property type="protein sequence ID" value="ORY93430.1"/>
    <property type="molecule type" value="Genomic_DNA"/>
</dbReference>